<dbReference type="EMBL" id="SHKL01000001">
    <property type="protein sequence ID" value="RZT85103.1"/>
    <property type="molecule type" value="Genomic_DNA"/>
</dbReference>
<name>A0A4Q7UY20_PSEST</name>
<feature type="compositionally biased region" description="Polar residues" evidence="1">
    <location>
        <begin position="22"/>
        <end position="33"/>
    </location>
</feature>
<feature type="compositionally biased region" description="Basic and acidic residues" evidence="1">
    <location>
        <begin position="82"/>
        <end position="92"/>
    </location>
</feature>
<evidence type="ECO:0000313" key="2">
    <source>
        <dbReference type="EMBL" id="RZT85103.1"/>
    </source>
</evidence>
<keyword evidence="3" id="KW-1185">Reference proteome</keyword>
<proteinExistence type="predicted"/>
<evidence type="ECO:0000256" key="1">
    <source>
        <dbReference type="SAM" id="MobiDB-lite"/>
    </source>
</evidence>
<evidence type="ECO:0000313" key="3">
    <source>
        <dbReference type="Proteomes" id="UP000291591"/>
    </source>
</evidence>
<dbReference type="AlphaFoldDB" id="A0A4Q7UY20"/>
<feature type="compositionally biased region" description="Low complexity" evidence="1">
    <location>
        <begin position="57"/>
        <end position="74"/>
    </location>
</feature>
<feature type="region of interest" description="Disordered" evidence="1">
    <location>
        <begin position="1"/>
        <end position="92"/>
    </location>
</feature>
<feature type="compositionally biased region" description="Low complexity" evidence="1">
    <location>
        <begin position="7"/>
        <end position="21"/>
    </location>
</feature>
<gene>
    <name evidence="2" type="ORF">EV383_1967</name>
</gene>
<organism evidence="2 3">
    <name type="scientific">Pseudonocardia sediminis</name>
    <dbReference type="NCBI Taxonomy" id="1397368"/>
    <lineage>
        <taxon>Bacteria</taxon>
        <taxon>Bacillati</taxon>
        <taxon>Actinomycetota</taxon>
        <taxon>Actinomycetes</taxon>
        <taxon>Pseudonocardiales</taxon>
        <taxon>Pseudonocardiaceae</taxon>
        <taxon>Pseudonocardia</taxon>
    </lineage>
</organism>
<accession>A0A4Q7UY20</accession>
<dbReference type="Proteomes" id="UP000291591">
    <property type="component" value="Unassembled WGS sequence"/>
</dbReference>
<comment type="caution">
    <text evidence="2">The sequence shown here is derived from an EMBL/GenBank/DDBJ whole genome shotgun (WGS) entry which is preliminary data.</text>
</comment>
<reference evidence="2 3" key="1">
    <citation type="submission" date="2019-02" db="EMBL/GenBank/DDBJ databases">
        <title>Sequencing the genomes of 1000 actinobacteria strains.</title>
        <authorList>
            <person name="Klenk H.-P."/>
        </authorList>
    </citation>
    <scope>NUCLEOTIDE SEQUENCE [LARGE SCALE GENOMIC DNA]</scope>
    <source>
        <strain evidence="2 3">DSM 45779</strain>
    </source>
</reference>
<protein>
    <submittedName>
        <fullName evidence="2">Uncharacterized protein</fullName>
    </submittedName>
</protein>
<feature type="compositionally biased region" description="Basic and acidic residues" evidence="1">
    <location>
        <begin position="38"/>
        <end position="54"/>
    </location>
</feature>
<sequence>MRHRSSARPSVTAVPAVPSVSLTSDGPTISAVATTDRPVNRAERRAAARGRDLPADAGGPSASRTSGPRSSGPGVQSKPAHTRLDFAARKSG</sequence>